<dbReference type="RefSeq" id="WP_012799772.1">
    <property type="nucleotide sequence ID" value="NC_013165.1"/>
</dbReference>
<proteinExistence type="inferred from homology"/>
<dbReference type="HOGENOM" id="CLU_1080663_0_0_11"/>
<dbReference type="GO" id="GO:0016887">
    <property type="term" value="F:ATP hydrolysis activity"/>
    <property type="evidence" value="ECO:0007669"/>
    <property type="project" value="InterPro"/>
</dbReference>
<dbReference type="eggNOG" id="COG1136">
    <property type="taxonomic scope" value="Bacteria"/>
</dbReference>
<accession>C7N3F1</accession>
<dbReference type="AlphaFoldDB" id="C7N3F1"/>
<comment type="similarity">
    <text evidence="1">Belongs to the ABC transporter superfamily.</text>
</comment>
<evidence type="ECO:0000256" key="1">
    <source>
        <dbReference type="ARBA" id="ARBA00005417"/>
    </source>
</evidence>
<protein>
    <submittedName>
        <fullName evidence="4">ABC-type multidrug transport system, ATPase component</fullName>
    </submittedName>
</protein>
<dbReference type="InterPro" id="IPR027417">
    <property type="entry name" value="P-loop_NTPase"/>
</dbReference>
<dbReference type="PANTHER" id="PTHR43335:SF2">
    <property type="entry name" value="ABC TRANSPORTER, ATP-BINDING PROTEIN"/>
    <property type="match status" value="1"/>
</dbReference>
<dbReference type="Proteomes" id="UP000002026">
    <property type="component" value="Chromosome"/>
</dbReference>
<dbReference type="PANTHER" id="PTHR43335">
    <property type="entry name" value="ABC TRANSPORTER, ATP-BINDING PROTEIN"/>
    <property type="match status" value="1"/>
</dbReference>
<dbReference type="Pfam" id="PF00005">
    <property type="entry name" value="ABC_tran"/>
    <property type="match status" value="1"/>
</dbReference>
<evidence type="ECO:0000313" key="4">
    <source>
        <dbReference type="EMBL" id="ACV23674.1"/>
    </source>
</evidence>
<keyword evidence="5" id="KW-1185">Reference proteome</keyword>
<gene>
    <name evidence="4" type="ordered locus">Shel_26750</name>
</gene>
<evidence type="ECO:0000313" key="5">
    <source>
        <dbReference type="Proteomes" id="UP000002026"/>
    </source>
</evidence>
<dbReference type="InterPro" id="IPR003439">
    <property type="entry name" value="ABC_transporter-like_ATP-bd"/>
</dbReference>
<dbReference type="KEGG" id="shi:Shel_26750"/>
<evidence type="ECO:0000256" key="2">
    <source>
        <dbReference type="ARBA" id="ARBA00022448"/>
    </source>
</evidence>
<dbReference type="EMBL" id="CP001684">
    <property type="protein sequence ID" value="ACV23674.1"/>
    <property type="molecule type" value="Genomic_DNA"/>
</dbReference>
<evidence type="ECO:0000259" key="3">
    <source>
        <dbReference type="Pfam" id="PF00005"/>
    </source>
</evidence>
<name>C7N3F1_SLAHD</name>
<organism evidence="4 5">
    <name type="scientific">Slackia heliotrinireducens (strain ATCC 29202 / DSM 20476 / NCTC 11029 / RHS 1)</name>
    <name type="common">Peptococcus heliotrinreducens</name>
    <dbReference type="NCBI Taxonomy" id="471855"/>
    <lineage>
        <taxon>Bacteria</taxon>
        <taxon>Bacillati</taxon>
        <taxon>Actinomycetota</taxon>
        <taxon>Coriobacteriia</taxon>
        <taxon>Eggerthellales</taxon>
        <taxon>Eggerthellaceae</taxon>
        <taxon>Slackia</taxon>
    </lineage>
</organism>
<sequence length="229" mass="24549">MSETADDALFAGSMPATAGIREPFATADRLTLRTREGCPYADMTFEIPSGQVTAIRGRSGSGKTALLLTLAGRMSFTDGTLTVLGRTMPKQRRVVARNIGMGLFKGVNDLPANATLASATSAEFSLRAKGASSEKVRDYLREWGLSEVAFAYVRDLSADQLAMFGIALACVGDPQAIVVDNIEYGLMEAHRRRIMNCLSDIAHDRGITVVVGCVSRELSDQADHVIVMG</sequence>
<dbReference type="GO" id="GO:0005524">
    <property type="term" value="F:ATP binding"/>
    <property type="evidence" value="ECO:0007669"/>
    <property type="project" value="InterPro"/>
</dbReference>
<dbReference type="SUPFAM" id="SSF52540">
    <property type="entry name" value="P-loop containing nucleoside triphosphate hydrolases"/>
    <property type="match status" value="1"/>
</dbReference>
<dbReference type="STRING" id="471855.Shel_26750"/>
<feature type="domain" description="ABC transporter" evidence="3">
    <location>
        <begin position="42"/>
        <end position="181"/>
    </location>
</feature>
<reference evidence="4 5" key="1">
    <citation type="journal article" date="2009" name="Stand. Genomic Sci.">
        <title>Complete genome sequence of Slackia heliotrinireducens type strain (RHS 1).</title>
        <authorList>
            <person name="Pukall R."/>
            <person name="Lapidus A."/>
            <person name="Nolan M."/>
            <person name="Copeland A."/>
            <person name="Glavina Del Rio T."/>
            <person name="Lucas S."/>
            <person name="Chen F."/>
            <person name="Tice H."/>
            <person name="Cheng J.F."/>
            <person name="Chertkov O."/>
            <person name="Bruce D."/>
            <person name="Goodwin L."/>
            <person name="Kuske C."/>
            <person name="Brettin T."/>
            <person name="Detter J.C."/>
            <person name="Han C."/>
            <person name="Pitluck S."/>
            <person name="Pati A."/>
            <person name="Mavrommatis K."/>
            <person name="Ivanova N."/>
            <person name="Ovchinnikova G."/>
            <person name="Chen A."/>
            <person name="Palaniappan K."/>
            <person name="Schneider S."/>
            <person name="Rohde M."/>
            <person name="Chain P."/>
            <person name="D'haeseleer P."/>
            <person name="Goker M."/>
            <person name="Bristow J."/>
            <person name="Eisen J.A."/>
            <person name="Markowitz V."/>
            <person name="Kyrpides N.C."/>
            <person name="Klenk H.P."/>
            <person name="Hugenholtz P."/>
        </authorList>
    </citation>
    <scope>NUCLEOTIDE SEQUENCE [LARGE SCALE GENOMIC DNA]</scope>
    <source>
        <strain evidence="5">ATCC 29202 / DSM 20476 / NCTC 11029 / RHS 1</strain>
    </source>
</reference>
<dbReference type="Gene3D" id="3.40.50.300">
    <property type="entry name" value="P-loop containing nucleotide triphosphate hydrolases"/>
    <property type="match status" value="1"/>
</dbReference>
<keyword evidence="2" id="KW-0813">Transport</keyword>